<keyword evidence="4" id="KW-0862">Zinc</keyword>
<dbReference type="Pfam" id="PF01979">
    <property type="entry name" value="Amidohydro_1"/>
    <property type="match status" value="1"/>
</dbReference>
<dbReference type="NCBIfam" id="NF006683">
    <property type="entry name" value="PRK09229.1-4"/>
    <property type="match status" value="1"/>
</dbReference>
<dbReference type="PANTHER" id="PTHR11271">
    <property type="entry name" value="GUANINE DEAMINASE"/>
    <property type="match status" value="1"/>
</dbReference>
<keyword evidence="8" id="KW-1185">Reference proteome</keyword>
<accession>A0A1W6ZZM8</accession>
<evidence type="ECO:0000313" key="7">
    <source>
        <dbReference type="EMBL" id="ARQ02783.1"/>
    </source>
</evidence>
<keyword evidence="3" id="KW-0378">Hydrolase</keyword>
<dbReference type="GO" id="GO:0019239">
    <property type="term" value="F:deaminase activity"/>
    <property type="evidence" value="ECO:0007669"/>
    <property type="project" value="TreeGrafter"/>
</dbReference>
<dbReference type="InterPro" id="IPR010252">
    <property type="entry name" value="HutF"/>
</dbReference>
<dbReference type="InterPro" id="IPR055156">
    <property type="entry name" value="HutF-like_N"/>
</dbReference>
<dbReference type="Proteomes" id="UP000194137">
    <property type="component" value="Chromosome"/>
</dbReference>
<dbReference type="GO" id="GO:0005829">
    <property type="term" value="C:cytosol"/>
    <property type="evidence" value="ECO:0007669"/>
    <property type="project" value="TreeGrafter"/>
</dbReference>
<dbReference type="NCBIfam" id="TIGR02022">
    <property type="entry name" value="hutF"/>
    <property type="match status" value="1"/>
</dbReference>
<evidence type="ECO:0000259" key="6">
    <source>
        <dbReference type="Pfam" id="PF22429"/>
    </source>
</evidence>
<dbReference type="InterPro" id="IPR006680">
    <property type="entry name" value="Amidohydro-rel"/>
</dbReference>
<dbReference type="InterPro" id="IPR032466">
    <property type="entry name" value="Metal_Hydrolase"/>
</dbReference>
<name>A0A1W6ZZM8_9HYPH</name>
<sequence>MRSCILDKALLPDGWADNVRIDIAADGTIARVQPGAAPDGAERIKGVALPGLPNLHCHAFQKGMAGLAERRGPAHDSFWTWREVMYRFLGALTPDDVEAIAAYAYMDMLEAGFTSVGEFHYLHHDIGGQPYADLGEMAARIAAASSETGIGLTLLSSLYTYGGFGDAAPNPGQARFINPTDRFLKLLARSREIVAVVPHAAVGIAPHSLRAVSPQQLKDMMQAVTDGPIHIHAAEQTREVDDCVAALGARPVEWLLDNANVDQRWCLIHATHMTDDETRRLAHSGAVAGLCPLTEGSLGDGIFNGEMFLHAQGRFGVGTDSNIQIDAPAELRQLEYSQRLKHRGRNIMTQLEGQSTGRCLYTTALAGGAQALGRKIGALAPGRRADIVILNADHPDLAGARDDMVLDVYVFSAGRSLVNKVMAGGVDVVSDGRHRAREAIARRYRQVVSRLSNA</sequence>
<gene>
    <name evidence="7" type="ORF">CAK95_06075</name>
</gene>
<dbReference type="Pfam" id="PF22429">
    <property type="entry name" value="HutF_N"/>
    <property type="match status" value="1"/>
</dbReference>
<dbReference type="EMBL" id="CP021112">
    <property type="protein sequence ID" value="ARQ02783.1"/>
    <property type="molecule type" value="Genomic_DNA"/>
</dbReference>
<dbReference type="GO" id="GO:0046872">
    <property type="term" value="F:metal ion binding"/>
    <property type="evidence" value="ECO:0007669"/>
    <property type="project" value="UniProtKB-KW"/>
</dbReference>
<dbReference type="Gene3D" id="3.20.20.140">
    <property type="entry name" value="Metal-dependent hydrolases"/>
    <property type="match status" value="1"/>
</dbReference>
<dbReference type="SUPFAM" id="SSF51338">
    <property type="entry name" value="Composite domain of metallo-dependent hydrolases"/>
    <property type="match status" value="1"/>
</dbReference>
<dbReference type="InterPro" id="IPR051607">
    <property type="entry name" value="Metallo-dep_hydrolases"/>
</dbReference>
<evidence type="ECO:0000256" key="3">
    <source>
        <dbReference type="ARBA" id="ARBA00022801"/>
    </source>
</evidence>
<dbReference type="NCBIfam" id="NF006681">
    <property type="entry name" value="PRK09229.1-2"/>
    <property type="match status" value="1"/>
</dbReference>
<feature type="domain" description="Amidohydrolase-related" evidence="5">
    <location>
        <begin position="48"/>
        <end position="425"/>
    </location>
</feature>
<keyword evidence="2" id="KW-0479">Metal-binding</keyword>
<evidence type="ECO:0000256" key="4">
    <source>
        <dbReference type="ARBA" id="ARBA00022833"/>
    </source>
</evidence>
<organism evidence="7 8">
    <name type="scientific">Pseudorhodoplanes sinuspersici</name>
    <dbReference type="NCBI Taxonomy" id="1235591"/>
    <lineage>
        <taxon>Bacteria</taxon>
        <taxon>Pseudomonadati</taxon>
        <taxon>Pseudomonadota</taxon>
        <taxon>Alphaproteobacteria</taxon>
        <taxon>Hyphomicrobiales</taxon>
        <taxon>Pseudorhodoplanes</taxon>
    </lineage>
</organism>
<dbReference type="CDD" id="cd01313">
    <property type="entry name" value="Met_dep_hydrolase_E"/>
    <property type="match status" value="1"/>
</dbReference>
<protein>
    <submittedName>
        <fullName evidence="7">Formimidoylglutamate deiminase</fullName>
    </submittedName>
</protein>
<comment type="cofactor">
    <cofactor evidence="1">
        <name>Zn(2+)</name>
        <dbReference type="ChEBI" id="CHEBI:29105"/>
    </cofactor>
</comment>
<proteinExistence type="predicted"/>
<dbReference type="PANTHER" id="PTHR11271:SF48">
    <property type="entry name" value="AMIDOHYDROLASE-RELATED DOMAIN-CONTAINING PROTEIN"/>
    <property type="match status" value="1"/>
</dbReference>
<evidence type="ECO:0000256" key="2">
    <source>
        <dbReference type="ARBA" id="ARBA00022723"/>
    </source>
</evidence>
<dbReference type="NCBIfam" id="NF006684">
    <property type="entry name" value="PRK09229.1-5"/>
    <property type="match status" value="1"/>
</dbReference>
<evidence type="ECO:0000256" key="1">
    <source>
        <dbReference type="ARBA" id="ARBA00001947"/>
    </source>
</evidence>
<dbReference type="InterPro" id="IPR011059">
    <property type="entry name" value="Metal-dep_hydrolase_composite"/>
</dbReference>
<reference evidence="7 8" key="1">
    <citation type="submission" date="2017-05" db="EMBL/GenBank/DDBJ databases">
        <title>Full genome sequence of Pseudorhodoplanes sinuspersici.</title>
        <authorList>
            <person name="Dastgheib S.M.M."/>
            <person name="Shavandi M."/>
            <person name="Tirandaz H."/>
        </authorList>
    </citation>
    <scope>NUCLEOTIDE SEQUENCE [LARGE SCALE GENOMIC DNA]</scope>
    <source>
        <strain evidence="7 8">RIPI110</strain>
    </source>
</reference>
<dbReference type="STRING" id="1235591.CAK95_06075"/>
<feature type="domain" description="Formimidoylglutamate deiminase N-terminal" evidence="6">
    <location>
        <begin position="8"/>
        <end position="44"/>
    </location>
</feature>
<dbReference type="SUPFAM" id="SSF51556">
    <property type="entry name" value="Metallo-dependent hydrolases"/>
    <property type="match status" value="1"/>
</dbReference>
<evidence type="ECO:0000313" key="8">
    <source>
        <dbReference type="Proteomes" id="UP000194137"/>
    </source>
</evidence>
<evidence type="ECO:0000259" key="5">
    <source>
        <dbReference type="Pfam" id="PF01979"/>
    </source>
</evidence>
<dbReference type="AlphaFoldDB" id="A0A1W6ZZM8"/>
<dbReference type="Gene3D" id="2.30.40.10">
    <property type="entry name" value="Urease, subunit C, domain 1"/>
    <property type="match status" value="1"/>
</dbReference>
<dbReference type="KEGG" id="psin:CAK95_06075"/>